<keyword evidence="1" id="KW-0472">Membrane</keyword>
<evidence type="ECO:0000256" key="1">
    <source>
        <dbReference type="SAM" id="Phobius"/>
    </source>
</evidence>
<feature type="transmembrane region" description="Helical" evidence="1">
    <location>
        <begin position="28"/>
        <end position="55"/>
    </location>
</feature>
<dbReference type="InterPro" id="IPR007404">
    <property type="entry name" value="YdjM-like"/>
</dbReference>
<feature type="transmembrane region" description="Helical" evidence="1">
    <location>
        <begin position="116"/>
        <end position="135"/>
    </location>
</feature>
<proteinExistence type="predicted"/>
<feature type="transmembrane region" description="Helical" evidence="1">
    <location>
        <begin position="155"/>
        <end position="174"/>
    </location>
</feature>
<dbReference type="AlphaFoldDB" id="A0A1J4V3E0"/>
<sequence length="183" mass="21231">MDIFSHGLWAAAAAKGVNKSQNKRRVNVWATAMWGIFPDLFAFVIPFAWMIVAFISGDISGGDFHVRPAGEELTNPNMVVVSQFSHALYNMSHSLFIFAIVFLGVWLYFRQARLELLGWLLHIVIDIPTHTAAFFPTPIFWPFFDWKFLYGFSWGQPWFLILNYSLLACLYLYFWKGKKKLYS</sequence>
<name>A0A1J4V3E0_9BACT</name>
<keyword evidence="1" id="KW-0812">Transmembrane</keyword>
<evidence type="ECO:0000313" key="3">
    <source>
        <dbReference type="Proteomes" id="UP000181992"/>
    </source>
</evidence>
<dbReference type="EMBL" id="MNVN01000016">
    <property type="protein sequence ID" value="OIO30499.1"/>
    <property type="molecule type" value="Genomic_DNA"/>
</dbReference>
<dbReference type="Proteomes" id="UP000181992">
    <property type="component" value="Unassembled WGS sequence"/>
</dbReference>
<accession>A0A1J4V3E0</accession>
<comment type="caution">
    <text evidence="2">The sequence shown here is derived from an EMBL/GenBank/DDBJ whole genome shotgun (WGS) entry which is preliminary data.</text>
</comment>
<gene>
    <name evidence="2" type="ORF">AUJ77_02910</name>
</gene>
<feature type="transmembrane region" description="Helical" evidence="1">
    <location>
        <begin position="87"/>
        <end position="109"/>
    </location>
</feature>
<protein>
    <submittedName>
        <fullName evidence="2">Uncharacterized protein</fullName>
    </submittedName>
</protein>
<dbReference type="Pfam" id="PF04307">
    <property type="entry name" value="YdjM"/>
    <property type="match status" value="1"/>
</dbReference>
<keyword evidence="1" id="KW-1133">Transmembrane helix</keyword>
<reference evidence="2 3" key="1">
    <citation type="journal article" date="2016" name="Environ. Microbiol.">
        <title>Genomic resolution of a cold subsurface aquifer community provides metabolic insights for novel microbes adapted to high CO concentrations.</title>
        <authorList>
            <person name="Probst A.J."/>
            <person name="Castelle C.J."/>
            <person name="Singh A."/>
            <person name="Brown C.T."/>
            <person name="Anantharaman K."/>
            <person name="Sharon I."/>
            <person name="Hug L.A."/>
            <person name="Burstein D."/>
            <person name="Emerson J.B."/>
            <person name="Thomas B.C."/>
            <person name="Banfield J.F."/>
        </authorList>
    </citation>
    <scope>NUCLEOTIDE SEQUENCE [LARGE SCALE GENOMIC DNA]</scope>
    <source>
        <strain evidence="2">CG1_02_43_90</strain>
    </source>
</reference>
<organism evidence="2 3">
    <name type="scientific">Candidatus Nomurabacteria bacterium CG1_02_43_90</name>
    <dbReference type="NCBI Taxonomy" id="1805281"/>
    <lineage>
        <taxon>Bacteria</taxon>
        <taxon>Candidatus Nomuraibacteriota</taxon>
    </lineage>
</organism>
<evidence type="ECO:0000313" key="2">
    <source>
        <dbReference type="EMBL" id="OIO30499.1"/>
    </source>
</evidence>